<dbReference type="PANTHER" id="PTHR46796">
    <property type="entry name" value="HTH-TYPE TRANSCRIPTIONAL ACTIVATOR RHAS-RELATED"/>
    <property type="match status" value="1"/>
</dbReference>
<dbReference type="SUPFAM" id="SSF46689">
    <property type="entry name" value="Homeodomain-like"/>
    <property type="match status" value="1"/>
</dbReference>
<evidence type="ECO:0000256" key="1">
    <source>
        <dbReference type="ARBA" id="ARBA00023015"/>
    </source>
</evidence>
<accession>A0A379JJ38</accession>
<dbReference type="Pfam" id="PF12833">
    <property type="entry name" value="HTH_18"/>
    <property type="match status" value="1"/>
</dbReference>
<dbReference type="InterPro" id="IPR050204">
    <property type="entry name" value="AraC_XylS_family_regulators"/>
</dbReference>
<name>A0A379JJ38_9NOCA</name>
<keyword evidence="1" id="KW-0805">Transcription regulation</keyword>
<feature type="domain" description="HTH araC/xylS-type" evidence="4">
    <location>
        <begin position="153"/>
        <end position="253"/>
    </location>
</feature>
<dbReference type="GO" id="GO:0043565">
    <property type="term" value="F:sequence-specific DNA binding"/>
    <property type="evidence" value="ECO:0007669"/>
    <property type="project" value="InterPro"/>
</dbReference>
<dbReference type="Gene3D" id="1.10.10.60">
    <property type="entry name" value="Homeodomain-like"/>
    <property type="match status" value="1"/>
</dbReference>
<reference evidence="5 6" key="1">
    <citation type="submission" date="2018-06" db="EMBL/GenBank/DDBJ databases">
        <authorList>
            <consortium name="Pathogen Informatics"/>
            <person name="Doyle S."/>
        </authorList>
    </citation>
    <scope>NUCLEOTIDE SEQUENCE [LARGE SCALE GENOMIC DNA]</scope>
    <source>
        <strain evidence="5 6">NCTC1934</strain>
    </source>
</reference>
<keyword evidence="2" id="KW-0238">DNA-binding</keyword>
<keyword evidence="3" id="KW-0804">Transcription</keyword>
<proteinExistence type="predicted"/>
<dbReference type="STRING" id="1406858.GCA_000710895_04461"/>
<dbReference type="InterPro" id="IPR009057">
    <property type="entry name" value="Homeodomain-like_sf"/>
</dbReference>
<dbReference type="PROSITE" id="PS01124">
    <property type="entry name" value="HTH_ARAC_FAMILY_2"/>
    <property type="match status" value="1"/>
</dbReference>
<evidence type="ECO:0000313" key="5">
    <source>
        <dbReference type="EMBL" id="SUD48460.1"/>
    </source>
</evidence>
<dbReference type="RefSeq" id="WP_039813744.1">
    <property type="nucleotide sequence ID" value="NZ_UGRY01000005.1"/>
</dbReference>
<evidence type="ECO:0000259" key="4">
    <source>
        <dbReference type="PROSITE" id="PS01124"/>
    </source>
</evidence>
<organism evidence="5 6">
    <name type="scientific">Nocardia otitidiscaviarum</name>
    <dbReference type="NCBI Taxonomy" id="1823"/>
    <lineage>
        <taxon>Bacteria</taxon>
        <taxon>Bacillati</taxon>
        <taxon>Actinomycetota</taxon>
        <taxon>Actinomycetes</taxon>
        <taxon>Mycobacteriales</taxon>
        <taxon>Nocardiaceae</taxon>
        <taxon>Nocardia</taxon>
    </lineage>
</organism>
<dbReference type="GO" id="GO:0003700">
    <property type="term" value="F:DNA-binding transcription factor activity"/>
    <property type="evidence" value="ECO:0007669"/>
    <property type="project" value="InterPro"/>
</dbReference>
<evidence type="ECO:0000256" key="2">
    <source>
        <dbReference type="ARBA" id="ARBA00023125"/>
    </source>
</evidence>
<dbReference type="AlphaFoldDB" id="A0A379JJ38"/>
<protein>
    <submittedName>
        <fullName evidence="5">Adenosine deaminase</fullName>
    </submittedName>
</protein>
<dbReference type="EMBL" id="UGRY01000005">
    <property type="protein sequence ID" value="SUD48460.1"/>
    <property type="molecule type" value="Genomic_DNA"/>
</dbReference>
<dbReference type="Proteomes" id="UP000255467">
    <property type="component" value="Unassembled WGS sequence"/>
</dbReference>
<dbReference type="OrthoDB" id="2559672at2"/>
<dbReference type="InterPro" id="IPR018060">
    <property type="entry name" value="HTH_AraC"/>
</dbReference>
<evidence type="ECO:0000313" key="6">
    <source>
        <dbReference type="Proteomes" id="UP000255467"/>
    </source>
</evidence>
<evidence type="ECO:0000256" key="3">
    <source>
        <dbReference type="ARBA" id="ARBA00023163"/>
    </source>
</evidence>
<gene>
    <name evidence="5" type="ORF">NCTC1934_05795</name>
</gene>
<keyword evidence="6" id="KW-1185">Reference proteome</keyword>
<dbReference type="PANTHER" id="PTHR46796:SF15">
    <property type="entry name" value="BLL1074 PROTEIN"/>
    <property type="match status" value="1"/>
</dbReference>
<sequence>MDLRQACRAAGIGVVAVSDHHGPPRPHRAVPALSARLVMSLGAPIEVRYGGRVQTAQAVAAGFLRPGVATPALTLRSAQPTVYAELSPAAFQRLTGVPLSEVNAGGVDADAVLPWARSLGMELAAQPSERRAAVTRLRLLEQLSRADSVLGAEDALHTLARIGASGGSASVADLARTAHLSPRRLREVMRQSLGITPKFASRIARLSTAVHRAATGADSWAQVAAESGYHDQSHLVHDFRDLMNTTPSGWLLEEGRNLQGWRRASS</sequence>
<dbReference type="SMART" id="SM00342">
    <property type="entry name" value="HTH_ARAC"/>
    <property type="match status" value="1"/>
</dbReference>